<dbReference type="PANTHER" id="PTHR33452:SF1">
    <property type="entry name" value="INNER MEMBRANE PROTEIN YPHA-RELATED"/>
    <property type="match status" value="1"/>
</dbReference>
<comment type="subcellular location">
    <subcellularLocation>
        <location evidence="1">Cell membrane</location>
        <topology evidence="1">Multi-pass membrane protein</topology>
    </subcellularLocation>
</comment>
<feature type="transmembrane region" description="Helical" evidence="7">
    <location>
        <begin position="54"/>
        <end position="72"/>
    </location>
</feature>
<dbReference type="RefSeq" id="WP_044432647.1">
    <property type="nucleotide sequence ID" value="NZ_BJYZ01000014.1"/>
</dbReference>
<reference evidence="8 9" key="1">
    <citation type="submission" date="2019-07" db="EMBL/GenBank/DDBJ databases">
        <title>Whole genome shotgun sequence of Skermanella aerolata NBRC 106429.</title>
        <authorList>
            <person name="Hosoyama A."/>
            <person name="Uohara A."/>
            <person name="Ohji S."/>
            <person name="Ichikawa N."/>
        </authorList>
    </citation>
    <scope>NUCLEOTIDE SEQUENCE [LARGE SCALE GENOMIC DNA]</scope>
    <source>
        <strain evidence="8 9">NBRC 106429</strain>
    </source>
</reference>
<keyword evidence="3" id="KW-1003">Cell membrane</keyword>
<dbReference type="InterPro" id="IPR032808">
    <property type="entry name" value="DoxX"/>
</dbReference>
<keyword evidence="5 7" id="KW-1133">Transmembrane helix</keyword>
<dbReference type="PANTHER" id="PTHR33452">
    <property type="entry name" value="OXIDOREDUCTASE CATD-RELATED"/>
    <property type="match status" value="1"/>
</dbReference>
<dbReference type="GO" id="GO:0005886">
    <property type="term" value="C:plasma membrane"/>
    <property type="evidence" value="ECO:0007669"/>
    <property type="project" value="UniProtKB-SubCell"/>
</dbReference>
<organism evidence="8 9">
    <name type="scientific">Skermanella aerolata</name>
    <dbReference type="NCBI Taxonomy" id="393310"/>
    <lineage>
        <taxon>Bacteria</taxon>
        <taxon>Pseudomonadati</taxon>
        <taxon>Pseudomonadota</taxon>
        <taxon>Alphaproteobacteria</taxon>
        <taxon>Rhodospirillales</taxon>
        <taxon>Azospirillaceae</taxon>
        <taxon>Skermanella</taxon>
    </lineage>
</organism>
<evidence type="ECO:0000256" key="7">
    <source>
        <dbReference type="SAM" id="Phobius"/>
    </source>
</evidence>
<keyword evidence="9" id="KW-1185">Reference proteome</keyword>
<evidence type="ECO:0000256" key="6">
    <source>
        <dbReference type="ARBA" id="ARBA00023136"/>
    </source>
</evidence>
<evidence type="ECO:0000256" key="4">
    <source>
        <dbReference type="ARBA" id="ARBA00022692"/>
    </source>
</evidence>
<dbReference type="InterPro" id="IPR051907">
    <property type="entry name" value="DoxX-like_oxidoreductase"/>
</dbReference>
<evidence type="ECO:0000256" key="3">
    <source>
        <dbReference type="ARBA" id="ARBA00022475"/>
    </source>
</evidence>
<comment type="caution">
    <text evidence="8">The sequence shown here is derived from an EMBL/GenBank/DDBJ whole genome shotgun (WGS) entry which is preliminary data.</text>
</comment>
<sequence>MIDSRTSNSNADYAALLLRVSLGLLFLAHGGMKIFTFTIPGTVQYFETIGYPGFLAYLVILGEVGGGLALILGAWTRVIALALLPIMIGATLQHAGNGWMFAKTGGGWEFPAFWTVMLLVQALLGSGAYALKLEKFLGFGGAGTAARA</sequence>
<dbReference type="OrthoDB" id="5382961at2"/>
<dbReference type="AlphaFoldDB" id="A0A512DRZ0"/>
<protein>
    <submittedName>
        <fullName evidence="8">Quinol oxidase</fullName>
    </submittedName>
</protein>
<dbReference type="EMBL" id="BJYZ01000014">
    <property type="protein sequence ID" value="GEO39205.1"/>
    <property type="molecule type" value="Genomic_DNA"/>
</dbReference>
<evidence type="ECO:0000256" key="5">
    <source>
        <dbReference type="ARBA" id="ARBA00022989"/>
    </source>
</evidence>
<dbReference type="Proteomes" id="UP000321523">
    <property type="component" value="Unassembled WGS sequence"/>
</dbReference>
<evidence type="ECO:0000256" key="1">
    <source>
        <dbReference type="ARBA" id="ARBA00004651"/>
    </source>
</evidence>
<comment type="similarity">
    <text evidence="2">Belongs to the DoxX family.</text>
</comment>
<proteinExistence type="inferred from homology"/>
<dbReference type="Pfam" id="PF07681">
    <property type="entry name" value="DoxX"/>
    <property type="match status" value="1"/>
</dbReference>
<evidence type="ECO:0000256" key="2">
    <source>
        <dbReference type="ARBA" id="ARBA00006679"/>
    </source>
</evidence>
<feature type="transmembrane region" description="Helical" evidence="7">
    <location>
        <begin position="112"/>
        <end position="131"/>
    </location>
</feature>
<accession>A0A512DRZ0</accession>
<keyword evidence="6 7" id="KW-0472">Membrane</keyword>
<feature type="transmembrane region" description="Helical" evidence="7">
    <location>
        <begin position="79"/>
        <end position="100"/>
    </location>
</feature>
<evidence type="ECO:0000313" key="8">
    <source>
        <dbReference type="EMBL" id="GEO39205.1"/>
    </source>
</evidence>
<keyword evidence="4 7" id="KW-0812">Transmembrane</keyword>
<gene>
    <name evidence="8" type="ORF">SAE02_33530</name>
</gene>
<name>A0A512DRZ0_9PROT</name>
<evidence type="ECO:0000313" key="9">
    <source>
        <dbReference type="Proteomes" id="UP000321523"/>
    </source>
</evidence>